<evidence type="ECO:0000313" key="3">
    <source>
        <dbReference type="EMBL" id="OBX37489.1"/>
    </source>
</evidence>
<dbReference type="EMBL" id="MAJD01000001">
    <property type="protein sequence ID" value="OBX37489.1"/>
    <property type="molecule type" value="Genomic_DNA"/>
</dbReference>
<dbReference type="InterPro" id="IPR045010">
    <property type="entry name" value="MDR_fam"/>
</dbReference>
<gene>
    <name evidence="3" type="primary">yfmJ_1</name>
    <name evidence="3" type="ORF">A8U91_01856</name>
</gene>
<comment type="caution">
    <text evidence="3">The sequence shown here is derived from an EMBL/GenBank/DDBJ whole genome shotgun (WGS) entry which is preliminary data.</text>
</comment>
<feature type="domain" description="Oxidoreductase N-terminal" evidence="2">
    <location>
        <begin position="14"/>
        <end position="96"/>
    </location>
</feature>
<keyword evidence="1 3" id="KW-0560">Oxidoreductase</keyword>
<dbReference type="PANTHER" id="PTHR43205">
    <property type="entry name" value="PROSTAGLANDIN REDUCTASE"/>
    <property type="match status" value="1"/>
</dbReference>
<dbReference type="SUPFAM" id="SSF50129">
    <property type="entry name" value="GroES-like"/>
    <property type="match status" value="1"/>
</dbReference>
<dbReference type="Gene3D" id="3.90.180.10">
    <property type="entry name" value="Medium-chain alcohol dehydrogenases, catalytic domain"/>
    <property type="match status" value="1"/>
</dbReference>
<dbReference type="PANTHER" id="PTHR43205:SF7">
    <property type="entry name" value="PROSTAGLANDIN REDUCTASE 1"/>
    <property type="match status" value="1"/>
</dbReference>
<dbReference type="Proteomes" id="UP000092504">
    <property type="component" value="Unassembled WGS sequence"/>
</dbReference>
<organism evidence="3 4">
    <name type="scientific">Halomonas elongata</name>
    <dbReference type="NCBI Taxonomy" id="2746"/>
    <lineage>
        <taxon>Bacteria</taxon>
        <taxon>Pseudomonadati</taxon>
        <taxon>Pseudomonadota</taxon>
        <taxon>Gammaproteobacteria</taxon>
        <taxon>Oceanospirillales</taxon>
        <taxon>Halomonadaceae</taxon>
        <taxon>Halomonas</taxon>
    </lineage>
</organism>
<reference evidence="3 4" key="1">
    <citation type="submission" date="2016-06" db="EMBL/GenBank/DDBJ databases">
        <title>Genome sequence of halotolerant plant growth promoting strain of Halomonas elongata HEK1 isolated from salterns of Rann of Kutch, Gujarat, India.</title>
        <authorList>
            <person name="Gaba S."/>
            <person name="Singh R.N."/>
            <person name="Abrol S."/>
            <person name="Kaushik R."/>
            <person name="Saxena A.K."/>
        </authorList>
    </citation>
    <scope>NUCLEOTIDE SEQUENCE [LARGE SCALE GENOMIC DNA]</scope>
    <source>
        <strain evidence="3 4">HEK1</strain>
    </source>
</reference>
<evidence type="ECO:0000313" key="4">
    <source>
        <dbReference type="Proteomes" id="UP000092504"/>
    </source>
</evidence>
<dbReference type="AlphaFoldDB" id="A0A1B8P5J5"/>
<name>A0A1B8P5J5_HALEL</name>
<accession>A0A1B8P5J5</accession>
<evidence type="ECO:0000256" key="1">
    <source>
        <dbReference type="ARBA" id="ARBA00023002"/>
    </source>
</evidence>
<sequence length="130" mass="14281">MKYRYFSIGEYPQSGTPERGLFTLNEADLPELDDGQVRVRNTWLSVDPYMRGRMSGVATYIDPFALDAPLEGAAVGKVIASRDERFQEGDRVVHMGAGVTSPSCPAMPFSPCRTSMCRPRPSSACWACPA</sequence>
<proteinExistence type="predicted"/>
<dbReference type="EC" id="1.-.-.-" evidence="3"/>
<dbReference type="InterPro" id="IPR011032">
    <property type="entry name" value="GroES-like_sf"/>
</dbReference>
<dbReference type="InterPro" id="IPR041694">
    <property type="entry name" value="ADH_N_2"/>
</dbReference>
<dbReference type="PATRIC" id="fig|2746.7.peg.1903"/>
<dbReference type="GO" id="GO:0016628">
    <property type="term" value="F:oxidoreductase activity, acting on the CH-CH group of donors, NAD or NADP as acceptor"/>
    <property type="evidence" value="ECO:0007669"/>
    <property type="project" value="InterPro"/>
</dbReference>
<evidence type="ECO:0000259" key="2">
    <source>
        <dbReference type="Pfam" id="PF16884"/>
    </source>
</evidence>
<dbReference type="Pfam" id="PF16884">
    <property type="entry name" value="ADH_N_2"/>
    <property type="match status" value="1"/>
</dbReference>
<protein>
    <submittedName>
        <fullName evidence="3">Putative NADP-dependent oxidoreductase YfmJ</fullName>
        <ecNumber evidence="3">1.-.-.-</ecNumber>
    </submittedName>
</protein>